<evidence type="ECO:0000313" key="2">
    <source>
        <dbReference type="EMBL" id="SEK41148.1"/>
    </source>
</evidence>
<dbReference type="GO" id="GO:0051213">
    <property type="term" value="F:dioxygenase activity"/>
    <property type="evidence" value="ECO:0007669"/>
    <property type="project" value="UniProtKB-KW"/>
</dbReference>
<keyword evidence="2" id="KW-0223">Dioxygenase</keyword>
<keyword evidence="2" id="KW-0560">Oxidoreductase</keyword>
<reference evidence="3" key="1">
    <citation type="submission" date="2016-10" db="EMBL/GenBank/DDBJ databases">
        <authorList>
            <person name="Varghese N."/>
            <person name="Submissions S."/>
        </authorList>
    </citation>
    <scope>NUCLEOTIDE SEQUENCE [LARGE SCALE GENOMIC DNA]</scope>
    <source>
        <strain evidence="3">DSM 18733</strain>
    </source>
</reference>
<keyword evidence="3" id="KW-1185">Reference proteome</keyword>
<dbReference type="PROSITE" id="PS51819">
    <property type="entry name" value="VOC"/>
    <property type="match status" value="1"/>
</dbReference>
<dbReference type="SUPFAM" id="SSF54593">
    <property type="entry name" value="Glyoxalase/Bleomycin resistance protein/Dihydroxybiphenyl dioxygenase"/>
    <property type="match status" value="1"/>
</dbReference>
<dbReference type="AlphaFoldDB" id="A0A1H7GST2"/>
<organism evidence="2 3">
    <name type="scientific">Olivibacter domesticus</name>
    <name type="common">Pseudosphingobacterium domesticum</name>
    <dbReference type="NCBI Taxonomy" id="407022"/>
    <lineage>
        <taxon>Bacteria</taxon>
        <taxon>Pseudomonadati</taxon>
        <taxon>Bacteroidota</taxon>
        <taxon>Sphingobacteriia</taxon>
        <taxon>Sphingobacteriales</taxon>
        <taxon>Sphingobacteriaceae</taxon>
        <taxon>Olivibacter</taxon>
    </lineage>
</organism>
<evidence type="ECO:0000259" key="1">
    <source>
        <dbReference type="PROSITE" id="PS51819"/>
    </source>
</evidence>
<dbReference type="Proteomes" id="UP000199421">
    <property type="component" value="Unassembled WGS sequence"/>
</dbReference>
<evidence type="ECO:0000313" key="3">
    <source>
        <dbReference type="Proteomes" id="UP000199421"/>
    </source>
</evidence>
<dbReference type="STRING" id="407022.SAMN05661044_00180"/>
<gene>
    <name evidence="2" type="ORF">SAMN05661044_00180</name>
</gene>
<protein>
    <submittedName>
        <fullName evidence="2">Catechol 2,3-dioxygenase</fullName>
    </submittedName>
</protein>
<name>A0A1H7GST2_OLID1</name>
<dbReference type="Pfam" id="PF00903">
    <property type="entry name" value="Glyoxalase"/>
    <property type="match status" value="1"/>
</dbReference>
<dbReference type="InterPro" id="IPR037523">
    <property type="entry name" value="VOC_core"/>
</dbReference>
<accession>A0A1H7GST2</accession>
<sequence length="180" mass="20478">MQIRLLYVLQGKRPILCSKTLEVLKIRFLLTYLCHNANLLLKRNLKEEKMNIVSIRIITANINGLIAFYEQVTQNSVVHYTPDFVELKTKTATLAIGSTKTLQFFGGESVAQPATNRSVIIEFMVEDVESDYERLASFLQPYLIQKPTLMPWGNKSLLFRDPDGNLVNLFTPLNLGANDK</sequence>
<dbReference type="EMBL" id="FOAF01000001">
    <property type="protein sequence ID" value="SEK41148.1"/>
    <property type="molecule type" value="Genomic_DNA"/>
</dbReference>
<dbReference type="Gene3D" id="3.10.180.10">
    <property type="entry name" value="2,3-Dihydroxybiphenyl 1,2-Dioxygenase, domain 1"/>
    <property type="match status" value="1"/>
</dbReference>
<proteinExistence type="predicted"/>
<dbReference type="InterPro" id="IPR029068">
    <property type="entry name" value="Glyas_Bleomycin-R_OHBP_Dase"/>
</dbReference>
<dbReference type="InterPro" id="IPR004360">
    <property type="entry name" value="Glyas_Fos-R_dOase_dom"/>
</dbReference>
<feature type="domain" description="VOC" evidence="1">
    <location>
        <begin position="51"/>
        <end position="172"/>
    </location>
</feature>